<sequence length="116" mass="12228">MRWRVPASESDLFRSVRLEPRLILFLGSETGGLSAAAEDATAAAAAAFAAIDLSELPVLANDDESDLDMVRRVPTIIGNTAVSLIRLLDKNPPPPPAGGSMAGSSSKPHGDRRSYL</sequence>
<reference evidence="2 3" key="1">
    <citation type="submission" date="2023-01" db="EMBL/GenBank/DDBJ databases">
        <authorList>
            <person name="Whitehead M."/>
        </authorList>
    </citation>
    <scope>NUCLEOTIDE SEQUENCE [LARGE SCALE GENOMIC DNA]</scope>
</reference>
<evidence type="ECO:0000256" key="1">
    <source>
        <dbReference type="SAM" id="MobiDB-lite"/>
    </source>
</evidence>
<dbReference type="AlphaFoldDB" id="A0AAV0XLT7"/>
<evidence type="ECO:0000313" key="3">
    <source>
        <dbReference type="Proteomes" id="UP001160148"/>
    </source>
</evidence>
<dbReference type="Proteomes" id="UP001160148">
    <property type="component" value="Unassembled WGS sequence"/>
</dbReference>
<protein>
    <recommendedName>
        <fullName evidence="4">tRNA/rRNA methyltransferase SpoU type domain-containing protein</fullName>
    </recommendedName>
</protein>
<proteinExistence type="predicted"/>
<feature type="region of interest" description="Disordered" evidence="1">
    <location>
        <begin position="87"/>
        <end position="116"/>
    </location>
</feature>
<keyword evidence="3" id="KW-1185">Reference proteome</keyword>
<comment type="caution">
    <text evidence="2">The sequence shown here is derived from an EMBL/GenBank/DDBJ whole genome shotgun (WGS) entry which is preliminary data.</text>
</comment>
<evidence type="ECO:0008006" key="4">
    <source>
        <dbReference type="Google" id="ProtNLM"/>
    </source>
</evidence>
<accession>A0AAV0XLT7</accession>
<gene>
    <name evidence="2" type="ORF">MEUPH1_LOCUS23124</name>
</gene>
<organism evidence="2 3">
    <name type="scientific">Macrosiphum euphorbiae</name>
    <name type="common">potato aphid</name>
    <dbReference type="NCBI Taxonomy" id="13131"/>
    <lineage>
        <taxon>Eukaryota</taxon>
        <taxon>Metazoa</taxon>
        <taxon>Ecdysozoa</taxon>
        <taxon>Arthropoda</taxon>
        <taxon>Hexapoda</taxon>
        <taxon>Insecta</taxon>
        <taxon>Pterygota</taxon>
        <taxon>Neoptera</taxon>
        <taxon>Paraneoptera</taxon>
        <taxon>Hemiptera</taxon>
        <taxon>Sternorrhyncha</taxon>
        <taxon>Aphidomorpha</taxon>
        <taxon>Aphidoidea</taxon>
        <taxon>Aphididae</taxon>
        <taxon>Macrosiphini</taxon>
        <taxon>Macrosiphum</taxon>
    </lineage>
</organism>
<feature type="compositionally biased region" description="Low complexity" evidence="1">
    <location>
        <begin position="98"/>
        <end position="107"/>
    </location>
</feature>
<name>A0AAV0XLT7_9HEMI</name>
<evidence type="ECO:0000313" key="2">
    <source>
        <dbReference type="EMBL" id="CAI6368807.1"/>
    </source>
</evidence>
<dbReference type="EMBL" id="CARXXK010000005">
    <property type="protein sequence ID" value="CAI6368807.1"/>
    <property type="molecule type" value="Genomic_DNA"/>
</dbReference>